<dbReference type="PANTHER" id="PTHR33432">
    <property type="entry name" value="PROTEIN EMSY-LIKE 4"/>
    <property type="match status" value="1"/>
</dbReference>
<dbReference type="FunFam" id="2.30.30.140:FF:000105">
    <property type="entry name" value="R-interacting factor1"/>
    <property type="match status" value="1"/>
</dbReference>
<dbReference type="SUPFAM" id="SSF63748">
    <property type="entry name" value="Tudor/PWWP/MBT"/>
    <property type="match status" value="1"/>
</dbReference>
<dbReference type="Gene3D" id="1.10.1240.40">
    <property type="entry name" value="ENT domain"/>
    <property type="match status" value="1"/>
</dbReference>
<dbReference type="AlphaFoldDB" id="A0A368PZW2"/>
<comment type="subcellular location">
    <subcellularLocation>
        <location evidence="1">Nucleus</location>
    </subcellularLocation>
</comment>
<dbReference type="GO" id="GO:0050832">
    <property type="term" value="P:defense response to fungus"/>
    <property type="evidence" value="ECO:0007669"/>
    <property type="project" value="InterPro"/>
</dbReference>
<dbReference type="Gene3D" id="2.30.30.140">
    <property type="match status" value="1"/>
</dbReference>
<feature type="region of interest" description="Disordered" evidence="3">
    <location>
        <begin position="522"/>
        <end position="543"/>
    </location>
</feature>
<feature type="compositionally biased region" description="Basic residues" evidence="3">
    <location>
        <begin position="823"/>
        <end position="833"/>
    </location>
</feature>
<feature type="region of interest" description="Disordered" evidence="3">
    <location>
        <begin position="637"/>
        <end position="724"/>
    </location>
</feature>
<evidence type="ECO:0000259" key="4">
    <source>
        <dbReference type="PROSITE" id="PS51138"/>
    </source>
</evidence>
<dbReference type="GO" id="GO:0005634">
    <property type="term" value="C:nucleus"/>
    <property type="evidence" value="ECO:0007669"/>
    <property type="project" value="UniProtKB-SubCell"/>
</dbReference>
<feature type="region of interest" description="Disordered" evidence="3">
    <location>
        <begin position="470"/>
        <end position="494"/>
    </location>
</feature>
<evidence type="ECO:0000256" key="1">
    <source>
        <dbReference type="ARBA" id="ARBA00004123"/>
    </source>
</evidence>
<dbReference type="Pfam" id="PF03735">
    <property type="entry name" value="ENT"/>
    <property type="match status" value="1"/>
</dbReference>
<dbReference type="SUPFAM" id="SSF158639">
    <property type="entry name" value="ENT-like"/>
    <property type="match status" value="1"/>
</dbReference>
<feature type="region of interest" description="Disordered" evidence="3">
    <location>
        <begin position="814"/>
        <end position="833"/>
    </location>
</feature>
<dbReference type="Pfam" id="PF09465">
    <property type="entry name" value="LBR_tudor"/>
    <property type="match status" value="1"/>
</dbReference>
<feature type="compositionally biased region" description="Polar residues" evidence="3">
    <location>
        <begin position="391"/>
        <end position="418"/>
    </location>
</feature>
<dbReference type="PROSITE" id="PS51138">
    <property type="entry name" value="ENT"/>
    <property type="match status" value="1"/>
</dbReference>
<evidence type="ECO:0000256" key="3">
    <source>
        <dbReference type="SAM" id="MobiDB-lite"/>
    </source>
</evidence>
<dbReference type="PANTHER" id="PTHR33432:SF2">
    <property type="entry name" value="OS09G0279000 PROTEIN"/>
    <property type="match status" value="1"/>
</dbReference>
<feature type="region of interest" description="Disordered" evidence="3">
    <location>
        <begin position="391"/>
        <end position="457"/>
    </location>
</feature>
<dbReference type="InterPro" id="IPR036142">
    <property type="entry name" value="ENT_dom-like_sf"/>
</dbReference>
<proteinExistence type="predicted"/>
<feature type="compositionally biased region" description="Polar residues" evidence="3">
    <location>
        <begin position="646"/>
        <end position="658"/>
    </location>
</feature>
<dbReference type="EMBL" id="CM003529">
    <property type="protein sequence ID" value="RCV11084.1"/>
    <property type="molecule type" value="Genomic_DNA"/>
</dbReference>
<sequence length="833" mass="90703">MPAFGRLCDRVPLLDITKRSGQHVNYENSLCGQKSNGSCYTDAAIVTGNPYMPRVMRLQEQGSSEPYELNNRYNAPTAKNIGDLNGMHSWVQEHPEERKMIQTSLELLMSQSKNVQPPIFSGSFGGDLSNAPTLQVQGTAYSSKGHKMIQTPLVMLVSQSRNVCPPNLSGSTYSSNGHRMIQTPSNLLMSESRNVGLTNYTGSVGGEPTNIPSSQVHGTAYSSRGHKMIQTPWQMLMSGSRNVCPPNLSGSTYAMEMASLANPQVHSTSYSSRGHRMIQTPTDQMMSESFNAALPNSTGSAVGGEPTNIPSSQVHGTVYSSKGHEMIQTPLEMLMSQSTKPNLSGSTFGVELASVANPQVHNTVYSSRGHRMIQTPMDLLMLERRNFGPPNSTVSAVSVQPTNVPSSQVNGSAYSSSETDADNDLPPPSLNSRDTRGSGCVSGEGRATIPASSHARVQTDMEAQIHQLEHGTNNDDDLPPPSPNGSDMRVHGHVSDDGRAIVPASSYARAHIDMDAQVHHLELGTDGDDDPPPPYSNSRDMRGSGHVCGDGRAIVTTSSHARAPTDMEAQIHQLEQQAYYLVLRAFKARSDSITWEKEDLITELREELRVSDEAHQQLLNMINNDDLTHSIRERRTTGGIEERLPNNPSHDSVSNHTTSARKRQKTSKSITASLATPTQPSSSTAIKAVSLGTKGKRTKPCQKVSGGSAVKPTSSSEGPSARGPLMNRYFPGGPSAEFSEAQNVNPLIGRKVMNRWPDDNSFYEVVISDYNPETGLYALVYDINTSNETWEWVDLEKEQEHSLVDAIARLAEASADETDGHNRCHRKKNVRRS</sequence>
<keyword evidence="2" id="KW-0539">Nucleus</keyword>
<organism evidence="5">
    <name type="scientific">Setaria italica</name>
    <name type="common">Foxtail millet</name>
    <name type="synonym">Panicum italicum</name>
    <dbReference type="NCBI Taxonomy" id="4555"/>
    <lineage>
        <taxon>Eukaryota</taxon>
        <taxon>Viridiplantae</taxon>
        <taxon>Streptophyta</taxon>
        <taxon>Embryophyta</taxon>
        <taxon>Tracheophyta</taxon>
        <taxon>Spermatophyta</taxon>
        <taxon>Magnoliopsida</taxon>
        <taxon>Liliopsida</taxon>
        <taxon>Poales</taxon>
        <taxon>Poaceae</taxon>
        <taxon>PACMAD clade</taxon>
        <taxon>Panicoideae</taxon>
        <taxon>Panicodae</taxon>
        <taxon>Paniceae</taxon>
        <taxon>Cenchrinae</taxon>
        <taxon>Setaria</taxon>
    </lineage>
</organism>
<reference evidence="5" key="1">
    <citation type="journal article" date="2012" name="Nat. Biotechnol.">
        <title>Reference genome sequence of the model plant Setaria.</title>
        <authorList>
            <person name="Bennetzen J.L."/>
            <person name="Schmutz J."/>
            <person name="Wang H."/>
            <person name="Percifield R."/>
            <person name="Hawkins J."/>
            <person name="Pontaroli A.C."/>
            <person name="Estep M."/>
            <person name="Feng L."/>
            <person name="Vaughn J.N."/>
            <person name="Grimwood J."/>
            <person name="Jenkins J."/>
            <person name="Barry K."/>
            <person name="Lindquist E."/>
            <person name="Hellsten U."/>
            <person name="Deshpande S."/>
            <person name="Wang X."/>
            <person name="Wu X."/>
            <person name="Mitros T."/>
            <person name="Triplett J."/>
            <person name="Yang X."/>
            <person name="Ye C.Y."/>
            <person name="Mauro-Herrera M."/>
            <person name="Wang L."/>
            <person name="Li P."/>
            <person name="Sharma M."/>
            <person name="Sharma R."/>
            <person name="Ronald P.C."/>
            <person name="Panaud O."/>
            <person name="Kellogg E.A."/>
            <person name="Brutnell T.P."/>
            <person name="Doust A.N."/>
            <person name="Tuskan G.A."/>
            <person name="Rokhsar D."/>
            <person name="Devos K.M."/>
        </authorList>
    </citation>
    <scope>NUCLEOTIDE SEQUENCE [LARGE SCALE GENOMIC DNA]</scope>
    <source>
        <strain evidence="5">Yugu1</strain>
    </source>
</reference>
<dbReference type="InterPro" id="IPR033485">
    <property type="entry name" value="EMSY-LIKE_plant"/>
</dbReference>
<reference evidence="5" key="2">
    <citation type="submission" date="2015-07" db="EMBL/GenBank/DDBJ databases">
        <authorList>
            <person name="Noorani M."/>
        </authorList>
    </citation>
    <scope>NUCLEOTIDE SEQUENCE</scope>
    <source>
        <strain evidence="5">Yugu1</strain>
    </source>
</reference>
<dbReference type="InterPro" id="IPR005491">
    <property type="entry name" value="ENT_dom"/>
</dbReference>
<dbReference type="CDD" id="cd20404">
    <property type="entry name" value="Tudor_Agenet_AtEML-like"/>
    <property type="match status" value="1"/>
</dbReference>
<feature type="domain" description="ENT" evidence="4">
    <location>
        <begin position="567"/>
        <end position="654"/>
    </location>
</feature>
<dbReference type="InterPro" id="IPR019023">
    <property type="entry name" value="Lamin-B_rcpt_of_tudor"/>
</dbReference>
<gene>
    <name evidence="5" type="ORF">SETIT_2G160000v2</name>
</gene>
<evidence type="ECO:0000313" key="5">
    <source>
        <dbReference type="EMBL" id="RCV11084.1"/>
    </source>
</evidence>
<name>A0A368PZW2_SETIT</name>
<feature type="compositionally biased region" description="Polar residues" evidence="3">
    <location>
        <begin position="667"/>
        <end position="685"/>
    </location>
</feature>
<dbReference type="SMART" id="SM01191">
    <property type="entry name" value="ENT"/>
    <property type="match status" value="1"/>
</dbReference>
<evidence type="ECO:0000256" key="2">
    <source>
        <dbReference type="ARBA" id="ARBA00023242"/>
    </source>
</evidence>
<protein>
    <recommendedName>
        <fullName evidence="4">ENT domain-containing protein</fullName>
    </recommendedName>
</protein>
<accession>A0A368PZW2</accession>
<dbReference type="OrthoDB" id="533185at2759"/>